<dbReference type="CDD" id="cd08509">
    <property type="entry name" value="PBP2_TmCBP_oligosaccharides_like"/>
    <property type="match status" value="1"/>
</dbReference>
<dbReference type="PANTHER" id="PTHR30290">
    <property type="entry name" value="PERIPLASMIC BINDING COMPONENT OF ABC TRANSPORTER"/>
    <property type="match status" value="1"/>
</dbReference>
<feature type="chain" id="PRO_5009128036" evidence="1">
    <location>
        <begin position="22"/>
        <end position="559"/>
    </location>
</feature>
<dbReference type="RefSeq" id="WP_069292474.1">
    <property type="nucleotide sequence ID" value="NZ_CP140110.1"/>
</dbReference>
<dbReference type="InterPro" id="IPR030678">
    <property type="entry name" value="Peptide/Ni-bd"/>
</dbReference>
<gene>
    <name evidence="3" type="ORF">A4H02_01900</name>
</gene>
<dbReference type="Gene3D" id="3.10.105.10">
    <property type="entry name" value="Dipeptide-binding Protein, Domain 3"/>
    <property type="match status" value="1"/>
</dbReference>
<protein>
    <submittedName>
        <fullName evidence="3">ABC transporter substrate-binding protein</fullName>
    </submittedName>
</protein>
<dbReference type="AlphaFoldDB" id="A0A1E3G4J5"/>
<name>A0A1E3G4J5_9BACT</name>
<evidence type="ECO:0000313" key="4">
    <source>
        <dbReference type="Proteomes" id="UP000094570"/>
    </source>
</evidence>
<dbReference type="PANTHER" id="PTHR30290:SF82">
    <property type="entry name" value="ABC-TYPE DIPEPTIDE_OLIGOPEPTIDE TRANSPORT SYSTEM, PERIPLASMIC COMPONENT"/>
    <property type="match status" value="1"/>
</dbReference>
<keyword evidence="1" id="KW-0732">Signal</keyword>
<accession>A0A1E3G4J5</accession>
<evidence type="ECO:0000259" key="2">
    <source>
        <dbReference type="Pfam" id="PF00496"/>
    </source>
</evidence>
<feature type="signal peptide" evidence="1">
    <location>
        <begin position="1"/>
        <end position="21"/>
    </location>
</feature>
<dbReference type="FunFam" id="3.90.76.10:FF:000017">
    <property type="entry name" value="Oligopeptide ABC transporter, periplasmic oligopeptide-binding protein"/>
    <property type="match status" value="1"/>
</dbReference>
<dbReference type="InterPro" id="IPR000914">
    <property type="entry name" value="SBP_5_dom"/>
</dbReference>
<dbReference type="GO" id="GO:0015833">
    <property type="term" value="P:peptide transport"/>
    <property type="evidence" value="ECO:0007669"/>
    <property type="project" value="TreeGrafter"/>
</dbReference>
<dbReference type="InterPro" id="IPR039424">
    <property type="entry name" value="SBP_5"/>
</dbReference>
<proteinExistence type="predicted"/>
<keyword evidence="4" id="KW-1185">Reference proteome</keyword>
<dbReference type="GO" id="GO:0042597">
    <property type="term" value="C:periplasmic space"/>
    <property type="evidence" value="ECO:0007669"/>
    <property type="project" value="UniProtKB-ARBA"/>
</dbReference>
<dbReference type="GO" id="GO:1904680">
    <property type="term" value="F:peptide transmembrane transporter activity"/>
    <property type="evidence" value="ECO:0007669"/>
    <property type="project" value="TreeGrafter"/>
</dbReference>
<dbReference type="OrthoDB" id="9772924at2"/>
<sequence>MKKFFIFSAMLLVLFTSLVLADVVYPRKETLYAGGGLWSPPSNWNPITPWNAVTGTVGLIYETLFGYNPLTDELIPWLAESGRWTSKNTFEIKLRRGVTWHDGTPFTAKDVKFTYELAKQIPEIYYSPIWTWLAKIDTPDDYTVVFTFSSPRYHEWTYNIYQTAILPQHIWSKRTKDEILSGANEKAIGTGPYLFETYSDDRMVYLRNENWWGNKVFGQPKPKRIVYLRVLSNNVALGMIMKGELDISNFFLPGVPTLKKTYSDIHTWFDKEPYMLSDNVAYLFINTTKKPLNDPNLRRAIAFAIDPSVIARTVFEGQVLPSNPVGFLPIKGWMKYYPENAVKQFGFKYDPKKARELLDKAGYKDINRDGFREAPDGSKFKVEIIVPFGWTDWMESIKIIASQLRAVGINAEAKFPDYSKYWEDLTTGKFDMAINNFGSQMTVSPWTMYNWVFNSQIASEMYNGNFGRYNNQKLFDLITQLNMTPMDDIASCKRIIEQIAEIHLKEMPAIPLWYNGMWFQASTQVWKNWPSEKSPYAYPVTWGGRWQTGGVLMLINLKQ</sequence>
<evidence type="ECO:0000313" key="3">
    <source>
        <dbReference type="EMBL" id="ODN31050.1"/>
    </source>
</evidence>
<dbReference type="STRING" id="1008305.A4H02_01900"/>
<dbReference type="EMBL" id="LWAF01000002">
    <property type="protein sequence ID" value="ODN31050.1"/>
    <property type="molecule type" value="Genomic_DNA"/>
</dbReference>
<reference evidence="4" key="1">
    <citation type="submission" date="2016-04" db="EMBL/GenBank/DDBJ databases">
        <title>The genome sequence project of a novel Fervidobacterium isolate from a hot spring in Thailand.</title>
        <authorList>
            <person name="Gonzalez J.M."/>
            <person name="Cuecas A."/>
            <person name="Kanoksilapatham W."/>
        </authorList>
    </citation>
    <scope>NUCLEOTIDE SEQUENCE [LARGE SCALE GENOMIC DNA]</scope>
    <source>
        <strain evidence="4">FC2004</strain>
    </source>
</reference>
<feature type="domain" description="Solute-binding protein family 5" evidence="2">
    <location>
        <begin position="73"/>
        <end position="456"/>
    </location>
</feature>
<comment type="caution">
    <text evidence="3">The sequence shown here is derived from an EMBL/GenBank/DDBJ whole genome shotgun (WGS) entry which is preliminary data.</text>
</comment>
<dbReference type="Proteomes" id="UP000094570">
    <property type="component" value="Unassembled WGS sequence"/>
</dbReference>
<dbReference type="PIRSF" id="PIRSF002741">
    <property type="entry name" value="MppA"/>
    <property type="match status" value="1"/>
</dbReference>
<organism evidence="3 4">
    <name type="scientific">Fervidobacterium thailandense</name>
    <dbReference type="NCBI Taxonomy" id="1008305"/>
    <lineage>
        <taxon>Bacteria</taxon>
        <taxon>Thermotogati</taxon>
        <taxon>Thermotogota</taxon>
        <taxon>Thermotogae</taxon>
        <taxon>Thermotogales</taxon>
        <taxon>Fervidobacteriaceae</taxon>
        <taxon>Fervidobacterium</taxon>
    </lineage>
</organism>
<dbReference type="GO" id="GO:0043190">
    <property type="term" value="C:ATP-binding cassette (ABC) transporter complex"/>
    <property type="evidence" value="ECO:0007669"/>
    <property type="project" value="InterPro"/>
</dbReference>
<evidence type="ECO:0000256" key="1">
    <source>
        <dbReference type="SAM" id="SignalP"/>
    </source>
</evidence>
<dbReference type="Gene3D" id="3.90.76.10">
    <property type="entry name" value="Dipeptide-binding Protein, Domain 1"/>
    <property type="match status" value="1"/>
</dbReference>
<dbReference type="Pfam" id="PF00496">
    <property type="entry name" value="SBP_bac_5"/>
    <property type="match status" value="1"/>
</dbReference>
<dbReference type="Gene3D" id="3.40.190.10">
    <property type="entry name" value="Periplasmic binding protein-like II"/>
    <property type="match status" value="1"/>
</dbReference>
<dbReference type="SUPFAM" id="SSF53850">
    <property type="entry name" value="Periplasmic binding protein-like II"/>
    <property type="match status" value="1"/>
</dbReference>